<keyword evidence="4 6" id="KW-0472">Membrane</keyword>
<accession>A0A8J7GJZ8</accession>
<protein>
    <submittedName>
        <fullName evidence="7">Phage holin family protein</fullName>
    </submittedName>
</protein>
<name>A0A8J7GJZ8_9BACL</name>
<keyword evidence="2 6" id="KW-0812">Transmembrane</keyword>
<comment type="caution">
    <text evidence="7">The sequence shown here is derived from an EMBL/GenBank/DDBJ whole genome shotgun (WGS) entry which is preliminary data.</text>
</comment>
<feature type="transmembrane region" description="Helical" evidence="6">
    <location>
        <begin position="60"/>
        <end position="83"/>
    </location>
</feature>
<evidence type="ECO:0000256" key="3">
    <source>
        <dbReference type="ARBA" id="ARBA00022989"/>
    </source>
</evidence>
<evidence type="ECO:0000256" key="2">
    <source>
        <dbReference type="ARBA" id="ARBA00022692"/>
    </source>
</evidence>
<comment type="subcellular location">
    <subcellularLocation>
        <location evidence="1">Membrane</location>
        <topology evidence="1">Multi-pass membrane protein</topology>
    </subcellularLocation>
</comment>
<organism evidence="7 8">
    <name type="scientific">Savagea serpentis</name>
    <dbReference type="NCBI Taxonomy" id="2785297"/>
    <lineage>
        <taxon>Bacteria</taxon>
        <taxon>Bacillati</taxon>
        <taxon>Bacillota</taxon>
        <taxon>Bacilli</taxon>
        <taxon>Bacillales</taxon>
        <taxon>Caryophanaceae</taxon>
        <taxon>Savagea</taxon>
    </lineage>
</organism>
<evidence type="ECO:0000256" key="5">
    <source>
        <dbReference type="ARBA" id="ARBA00023600"/>
    </source>
</evidence>
<dbReference type="EMBL" id="JADKPV010000001">
    <property type="protein sequence ID" value="MBF4500243.1"/>
    <property type="molecule type" value="Genomic_DNA"/>
</dbReference>
<proteinExistence type="inferred from homology"/>
<sequence length="129" mass="14167">MEFIFQHFTEIGFGLEAFPVVAFYVMLAVMALDIITGLFKALYTKEANSKYTYKGFIKKLSILAGIGLAVLLDLILSGGIAVISTGAIMLMNIMEGLSVLENLGAMGIYFPFISKRLEQVLEEQTDKGE</sequence>
<dbReference type="NCBIfam" id="TIGR01593">
    <property type="entry name" value="holin_tox_secr"/>
    <property type="match status" value="1"/>
</dbReference>
<dbReference type="Pfam" id="PF05105">
    <property type="entry name" value="Phage_holin_4_1"/>
    <property type="match status" value="1"/>
</dbReference>
<gene>
    <name evidence="7" type="ORF">IRY55_02610</name>
</gene>
<keyword evidence="8" id="KW-1185">Reference proteome</keyword>
<evidence type="ECO:0000256" key="6">
    <source>
        <dbReference type="SAM" id="Phobius"/>
    </source>
</evidence>
<reference evidence="7" key="1">
    <citation type="submission" date="2020-11" db="EMBL/GenBank/DDBJ databases">
        <title>Multidrug resistant novel bacterium Savagea serpentis sp. nov., isolated from the scats of a vine snake (Ahaetulla nasuta).</title>
        <authorList>
            <person name="Venkata Ramana V."/>
            <person name="Vikas Patil S."/>
            <person name="Yogita Lugani V."/>
        </authorList>
    </citation>
    <scope>NUCLEOTIDE SEQUENCE</scope>
    <source>
        <strain evidence="7">SN6</strain>
    </source>
</reference>
<evidence type="ECO:0000313" key="7">
    <source>
        <dbReference type="EMBL" id="MBF4500243.1"/>
    </source>
</evidence>
<dbReference type="GO" id="GO:0016020">
    <property type="term" value="C:membrane"/>
    <property type="evidence" value="ECO:0007669"/>
    <property type="project" value="UniProtKB-SubCell"/>
</dbReference>
<keyword evidence="3 6" id="KW-1133">Transmembrane helix</keyword>
<feature type="transmembrane region" description="Helical" evidence="6">
    <location>
        <begin position="20"/>
        <end position="39"/>
    </location>
</feature>
<dbReference type="AlphaFoldDB" id="A0A8J7GJZ8"/>
<evidence type="ECO:0000313" key="8">
    <source>
        <dbReference type="Proteomes" id="UP000622653"/>
    </source>
</evidence>
<dbReference type="RefSeq" id="WP_194561691.1">
    <property type="nucleotide sequence ID" value="NZ_JADKPV010000001.1"/>
</dbReference>
<dbReference type="InterPro" id="IPR006480">
    <property type="entry name" value="Phage_holin_4_1"/>
</dbReference>
<comment type="similarity">
    <text evidence="5">Belongs to the bacteriophage holin family. Cp-1 holin subfamily.</text>
</comment>
<evidence type="ECO:0000256" key="1">
    <source>
        <dbReference type="ARBA" id="ARBA00004141"/>
    </source>
</evidence>
<evidence type="ECO:0000256" key="4">
    <source>
        <dbReference type="ARBA" id="ARBA00023136"/>
    </source>
</evidence>
<dbReference type="Proteomes" id="UP000622653">
    <property type="component" value="Unassembled WGS sequence"/>
</dbReference>